<evidence type="ECO:0000313" key="3">
    <source>
        <dbReference type="Proteomes" id="UP000095255"/>
    </source>
</evidence>
<dbReference type="NCBIfam" id="TIGR03721">
    <property type="entry name" value="exospore_TM"/>
    <property type="match status" value="1"/>
</dbReference>
<dbReference type="OrthoDB" id="1685113at2"/>
<dbReference type="EMBL" id="MJAT01000001">
    <property type="protein sequence ID" value="OEH86842.1"/>
    <property type="molecule type" value="Genomic_DNA"/>
</dbReference>
<dbReference type="STRING" id="1390249.BHU72_00825"/>
<dbReference type="AlphaFoldDB" id="A0A1E5L9K8"/>
<reference evidence="2 3" key="1">
    <citation type="submission" date="2016-09" db="EMBL/GenBank/DDBJ databases">
        <title>Desulfuribacillus arsenicus sp. nov., an obligately anaerobic, dissimilatory arsenic- and antimonate-reducing bacterium isolated from anoxic sediments.</title>
        <authorList>
            <person name="Abin C.A."/>
            <person name="Hollibaugh J.T."/>
        </authorList>
    </citation>
    <scope>NUCLEOTIDE SEQUENCE [LARGE SCALE GENOMIC DNA]</scope>
    <source>
        <strain evidence="2 3">MLFW-2</strain>
    </source>
</reference>
<organism evidence="2 3">
    <name type="scientific">Desulfuribacillus stibiiarsenatis</name>
    <dbReference type="NCBI Taxonomy" id="1390249"/>
    <lineage>
        <taxon>Bacteria</taxon>
        <taxon>Bacillati</taxon>
        <taxon>Bacillota</taxon>
        <taxon>Desulfuribacillia</taxon>
        <taxon>Desulfuribacillales</taxon>
        <taxon>Desulfuribacillaceae</taxon>
        <taxon>Desulfuribacillus</taxon>
    </lineage>
</organism>
<evidence type="ECO:0000256" key="1">
    <source>
        <dbReference type="SAM" id="MobiDB-lite"/>
    </source>
</evidence>
<proteinExistence type="predicted"/>
<evidence type="ECO:0008006" key="4">
    <source>
        <dbReference type="Google" id="ProtNLM"/>
    </source>
</evidence>
<keyword evidence="3" id="KW-1185">Reference proteome</keyword>
<accession>A0A1E5L9K8</accession>
<name>A0A1E5L9K8_9FIRM</name>
<dbReference type="InterPro" id="IPR021210">
    <property type="entry name" value="Exosporium_BclB"/>
</dbReference>
<dbReference type="Gene3D" id="1.20.5.320">
    <property type="entry name" value="6-Phosphogluconate Dehydrogenase, domain 3"/>
    <property type="match status" value="1"/>
</dbReference>
<feature type="region of interest" description="Disordered" evidence="1">
    <location>
        <begin position="1"/>
        <end position="34"/>
    </location>
</feature>
<protein>
    <recommendedName>
        <fullName evidence="4">BclB domain-containing protein</fullName>
    </recommendedName>
</protein>
<sequence length="198" mass="19419">MGILPGPPGPPGPQGPQGPQGPPGPEGPPGPGSIIPFASGPITTLTTVLGGLAGTQSLVGFGANTVALLVGGIIDTTGLESFSFSMPRDGEITSIAAYFSVGAELSLIGSEVSITAQLYSSTTPDNNFSPIPGTIVNLTPSLTGIVNIGTNVSGITTGLSIPVTAETRIMMVFSVAVTGGIDIATIVSGFASAGVSII</sequence>
<feature type="compositionally biased region" description="Pro residues" evidence="1">
    <location>
        <begin position="1"/>
        <end position="31"/>
    </location>
</feature>
<gene>
    <name evidence="2" type="ORF">BHU72_00825</name>
</gene>
<dbReference type="RefSeq" id="WP_069700720.1">
    <property type="nucleotide sequence ID" value="NZ_MJAT01000001.1"/>
</dbReference>
<dbReference type="Proteomes" id="UP000095255">
    <property type="component" value="Unassembled WGS sequence"/>
</dbReference>
<comment type="caution">
    <text evidence="2">The sequence shown here is derived from an EMBL/GenBank/DDBJ whole genome shotgun (WGS) entry which is preliminary data.</text>
</comment>
<evidence type="ECO:0000313" key="2">
    <source>
        <dbReference type="EMBL" id="OEH86842.1"/>
    </source>
</evidence>